<feature type="transmembrane region" description="Helical" evidence="1">
    <location>
        <begin position="103"/>
        <end position="126"/>
    </location>
</feature>
<protein>
    <submittedName>
        <fullName evidence="2">Uncharacterized protein</fullName>
    </submittedName>
</protein>
<reference evidence="2" key="2">
    <citation type="submission" date="2015-02" db="UniProtKB">
        <authorList>
            <consortium name="EnsemblMetazoa"/>
        </authorList>
    </citation>
    <scope>IDENTIFICATION</scope>
</reference>
<sequence length="234" mass="25746">MENYTMNPPQQPIQIQMKMLQQPSRRTTSVRPTSSRSSWLIKCGVVEVVASTLLFIWCVCGAAAIQTTIYSSYFGLACALFHIIVGIVAIVGGYECLRYRSCIVGLLVLSIGASLFGLATFVTLIINWDDNNRQCSWCEDNTIECPDICDVGNPAILYVPFLILLLIECVVGIILSGISCYRTCSCCYCCDAQFDDTASVALHVIGTSHDAAKDNVQLTLLSQDDELNRTKNFV</sequence>
<dbReference type="HOGENOM" id="CLU_1186317_0_0_1"/>
<feature type="transmembrane region" description="Helical" evidence="1">
    <location>
        <begin position="71"/>
        <end position="91"/>
    </location>
</feature>
<feature type="transmembrane region" description="Helical" evidence="1">
    <location>
        <begin position="155"/>
        <end position="175"/>
    </location>
</feature>
<keyword evidence="1" id="KW-0812">Transmembrane</keyword>
<dbReference type="Proteomes" id="UP000014500">
    <property type="component" value="Unassembled WGS sequence"/>
</dbReference>
<feature type="transmembrane region" description="Helical" evidence="1">
    <location>
        <begin position="39"/>
        <end position="65"/>
    </location>
</feature>
<dbReference type="EnsemblMetazoa" id="SMAR005607-RA">
    <property type="protein sequence ID" value="SMAR005607-PA"/>
    <property type="gene ID" value="SMAR005607"/>
</dbReference>
<name>T1IWN4_STRMM</name>
<keyword evidence="3" id="KW-1185">Reference proteome</keyword>
<organism evidence="2 3">
    <name type="scientific">Strigamia maritima</name>
    <name type="common">European centipede</name>
    <name type="synonym">Geophilus maritimus</name>
    <dbReference type="NCBI Taxonomy" id="126957"/>
    <lineage>
        <taxon>Eukaryota</taxon>
        <taxon>Metazoa</taxon>
        <taxon>Ecdysozoa</taxon>
        <taxon>Arthropoda</taxon>
        <taxon>Myriapoda</taxon>
        <taxon>Chilopoda</taxon>
        <taxon>Pleurostigmophora</taxon>
        <taxon>Geophilomorpha</taxon>
        <taxon>Linotaeniidae</taxon>
        <taxon>Strigamia</taxon>
    </lineage>
</organism>
<keyword evidence="1" id="KW-1133">Transmembrane helix</keyword>
<evidence type="ECO:0000313" key="2">
    <source>
        <dbReference type="EnsemblMetazoa" id="SMAR005607-PA"/>
    </source>
</evidence>
<keyword evidence="1" id="KW-0472">Membrane</keyword>
<dbReference type="AlphaFoldDB" id="T1IWN4"/>
<evidence type="ECO:0000256" key="1">
    <source>
        <dbReference type="SAM" id="Phobius"/>
    </source>
</evidence>
<proteinExistence type="predicted"/>
<accession>T1IWN4</accession>
<dbReference type="EMBL" id="AFFK01019930">
    <property type="status" value="NOT_ANNOTATED_CDS"/>
    <property type="molecule type" value="Genomic_DNA"/>
</dbReference>
<reference evidence="3" key="1">
    <citation type="submission" date="2011-05" db="EMBL/GenBank/DDBJ databases">
        <authorList>
            <person name="Richards S.R."/>
            <person name="Qu J."/>
            <person name="Jiang H."/>
            <person name="Jhangiani S.N."/>
            <person name="Agravi P."/>
            <person name="Goodspeed R."/>
            <person name="Gross S."/>
            <person name="Mandapat C."/>
            <person name="Jackson L."/>
            <person name="Mathew T."/>
            <person name="Pu L."/>
            <person name="Thornton R."/>
            <person name="Saada N."/>
            <person name="Wilczek-Boney K.B."/>
            <person name="Lee S."/>
            <person name="Kovar C."/>
            <person name="Wu Y."/>
            <person name="Scherer S.E."/>
            <person name="Worley K.C."/>
            <person name="Muzny D.M."/>
            <person name="Gibbs R."/>
        </authorList>
    </citation>
    <scope>NUCLEOTIDE SEQUENCE</scope>
    <source>
        <strain evidence="3">Brora</strain>
    </source>
</reference>
<evidence type="ECO:0000313" key="3">
    <source>
        <dbReference type="Proteomes" id="UP000014500"/>
    </source>
</evidence>